<gene>
    <name evidence="1" type="ORF">Baya_5222</name>
</gene>
<dbReference type="Proteomes" id="UP000319801">
    <property type="component" value="Unassembled WGS sequence"/>
</dbReference>
<evidence type="ECO:0000313" key="2">
    <source>
        <dbReference type="Proteomes" id="UP000319801"/>
    </source>
</evidence>
<sequence>MFQGFEVIIQGFQVLERYRWTARDGGGARVRACLRHIYFIRSHEAFRVHSRADGARKDKERSRFFLFIHLERDDRVDRVPGISTLGQRPYVRSDTPWEAVKARESGDESRALLPPRVLLLLPLRAACRNNRGEHALSHRTLQLRTDARNG</sequence>
<proteinExistence type="predicted"/>
<reference evidence="1 2" key="1">
    <citation type="journal article" date="2019" name="Genome Biol. Evol.">
        <title>Whole-Genome Sequencing of the Giant Devil Catfish, Bagarius yarrelli.</title>
        <authorList>
            <person name="Jiang W."/>
            <person name="Lv Y."/>
            <person name="Cheng L."/>
            <person name="Yang K."/>
            <person name="Chao B."/>
            <person name="Wang X."/>
            <person name="Li Y."/>
            <person name="Pan X."/>
            <person name="You X."/>
            <person name="Zhang Y."/>
            <person name="Yang J."/>
            <person name="Li J."/>
            <person name="Zhang X."/>
            <person name="Liu S."/>
            <person name="Sun C."/>
            <person name="Yang J."/>
            <person name="Shi Q."/>
        </authorList>
    </citation>
    <scope>NUCLEOTIDE SEQUENCE [LARGE SCALE GENOMIC DNA]</scope>
    <source>
        <strain evidence="1">JWS20170419001</strain>
        <tissue evidence="1">Muscle</tissue>
    </source>
</reference>
<name>A0A556TU27_BAGYA</name>
<keyword evidence="2" id="KW-1185">Reference proteome</keyword>
<protein>
    <submittedName>
        <fullName evidence="1">Uncharacterized protein</fullName>
    </submittedName>
</protein>
<dbReference type="EMBL" id="VCAZ01000018">
    <property type="protein sequence ID" value="TSK67245.1"/>
    <property type="molecule type" value="Genomic_DNA"/>
</dbReference>
<comment type="caution">
    <text evidence="1">The sequence shown here is derived from an EMBL/GenBank/DDBJ whole genome shotgun (WGS) entry which is preliminary data.</text>
</comment>
<dbReference type="AlphaFoldDB" id="A0A556TU27"/>
<organism evidence="1 2">
    <name type="scientific">Bagarius yarrelli</name>
    <name type="common">Goonch</name>
    <name type="synonym">Bagrus yarrelli</name>
    <dbReference type="NCBI Taxonomy" id="175774"/>
    <lineage>
        <taxon>Eukaryota</taxon>
        <taxon>Metazoa</taxon>
        <taxon>Chordata</taxon>
        <taxon>Craniata</taxon>
        <taxon>Vertebrata</taxon>
        <taxon>Euteleostomi</taxon>
        <taxon>Actinopterygii</taxon>
        <taxon>Neopterygii</taxon>
        <taxon>Teleostei</taxon>
        <taxon>Ostariophysi</taxon>
        <taxon>Siluriformes</taxon>
        <taxon>Sisoridae</taxon>
        <taxon>Sisorinae</taxon>
        <taxon>Bagarius</taxon>
    </lineage>
</organism>
<accession>A0A556TU27</accession>
<evidence type="ECO:0000313" key="1">
    <source>
        <dbReference type="EMBL" id="TSK67245.1"/>
    </source>
</evidence>